<dbReference type="GO" id="GO:0008781">
    <property type="term" value="F:N-acylneuraminate cytidylyltransferase activity"/>
    <property type="evidence" value="ECO:0007669"/>
    <property type="project" value="TreeGrafter"/>
</dbReference>
<evidence type="ECO:0000256" key="8">
    <source>
        <dbReference type="ARBA" id="ARBA00022801"/>
    </source>
</evidence>
<dbReference type="InterPro" id="IPR036412">
    <property type="entry name" value="HAD-like_sf"/>
</dbReference>
<evidence type="ECO:0000256" key="4">
    <source>
        <dbReference type="ARBA" id="ARBA00011881"/>
    </source>
</evidence>
<comment type="subunit">
    <text evidence="4">Homotetramer.</text>
</comment>
<evidence type="ECO:0000256" key="12">
    <source>
        <dbReference type="PIRSR" id="PIRSR006118-2"/>
    </source>
</evidence>
<dbReference type="SFLD" id="SFLDS00003">
    <property type="entry name" value="Haloacid_Dehalogenase"/>
    <property type="match status" value="1"/>
</dbReference>
<evidence type="ECO:0000256" key="6">
    <source>
        <dbReference type="ARBA" id="ARBA00020092"/>
    </source>
</evidence>
<dbReference type="PIRSF" id="PIRSF006118">
    <property type="entry name" value="KDO8-P_Ptase"/>
    <property type="match status" value="1"/>
</dbReference>
<evidence type="ECO:0000256" key="9">
    <source>
        <dbReference type="ARBA" id="ARBA00022842"/>
    </source>
</evidence>
<dbReference type="GO" id="GO:0009103">
    <property type="term" value="P:lipopolysaccharide biosynthetic process"/>
    <property type="evidence" value="ECO:0007669"/>
    <property type="project" value="UniProtKB-KW"/>
</dbReference>
<dbReference type="CDD" id="cd01630">
    <property type="entry name" value="HAD_KDO-like"/>
    <property type="match status" value="1"/>
</dbReference>
<dbReference type="PANTHER" id="PTHR21485">
    <property type="entry name" value="HAD SUPERFAMILY MEMBERS CMAS AND KDSC"/>
    <property type="match status" value="1"/>
</dbReference>
<dbReference type="SFLD" id="SFLDG01138">
    <property type="entry name" value="C1.6.2:_Deoxy-d-mannose-octulo"/>
    <property type="match status" value="1"/>
</dbReference>
<reference evidence="13 14" key="1">
    <citation type="journal article" date="2018" name="Int. J. Syst. Evol. Microbiol.">
        <title>Mesosutterella multiformis gen. nov., sp. nov., a member of the family Sutterellaceae and Sutterella megalosphaeroides sp. nov., isolated from human faeces.</title>
        <authorList>
            <person name="Sakamoto M."/>
            <person name="Ikeyama N."/>
            <person name="Kunihiro T."/>
            <person name="Iino T."/>
            <person name="Yuki M."/>
            <person name="Ohkuma M."/>
        </authorList>
    </citation>
    <scope>NUCLEOTIDE SEQUENCE [LARGE SCALE GENOMIC DNA]</scope>
    <source>
        <strain evidence="13 14">6FBBBH3</strain>
    </source>
</reference>
<keyword evidence="9 12" id="KW-0460">Magnesium</keyword>
<dbReference type="EC" id="3.1.3.45" evidence="5"/>
<dbReference type="GO" id="GO:0019143">
    <property type="term" value="F:3-deoxy-manno-octulosonate-8-phosphatase activity"/>
    <property type="evidence" value="ECO:0007669"/>
    <property type="project" value="UniProtKB-EC"/>
</dbReference>
<keyword evidence="10" id="KW-0448">Lipopolysaccharide biosynthesis</keyword>
<evidence type="ECO:0000256" key="11">
    <source>
        <dbReference type="ARBA" id="ARBA00031051"/>
    </source>
</evidence>
<dbReference type="Gene3D" id="3.40.50.1000">
    <property type="entry name" value="HAD superfamily/HAD-like"/>
    <property type="match status" value="1"/>
</dbReference>
<dbReference type="Proteomes" id="UP000271003">
    <property type="component" value="Chromosome"/>
</dbReference>
<dbReference type="InterPro" id="IPR006549">
    <property type="entry name" value="HAD-SF_hydro_IIIA"/>
</dbReference>
<dbReference type="EMBL" id="AP018786">
    <property type="protein sequence ID" value="BBF22197.1"/>
    <property type="molecule type" value="Genomic_DNA"/>
</dbReference>
<evidence type="ECO:0000256" key="5">
    <source>
        <dbReference type="ARBA" id="ARBA00013066"/>
    </source>
</evidence>
<evidence type="ECO:0000313" key="13">
    <source>
        <dbReference type="EMBL" id="BBF22197.1"/>
    </source>
</evidence>
<dbReference type="PANTHER" id="PTHR21485:SF6">
    <property type="entry name" value="N-ACYLNEURAMINATE CYTIDYLYLTRANSFERASE-RELATED"/>
    <property type="match status" value="1"/>
</dbReference>
<dbReference type="AlphaFoldDB" id="A0A2Z6I9C8"/>
<dbReference type="OrthoDB" id="9805604at2"/>
<keyword evidence="14" id="KW-1185">Reference proteome</keyword>
<comment type="catalytic activity">
    <reaction evidence="1">
        <text>3-deoxy-alpha-D-manno-2-octulosonate-8-phosphate + H2O = 3-deoxy-alpha-D-manno-oct-2-ulosonate + phosphate</text>
        <dbReference type="Rhea" id="RHEA:11500"/>
        <dbReference type="ChEBI" id="CHEBI:15377"/>
        <dbReference type="ChEBI" id="CHEBI:43474"/>
        <dbReference type="ChEBI" id="CHEBI:85985"/>
        <dbReference type="ChEBI" id="CHEBI:85986"/>
        <dbReference type="EC" id="3.1.3.45"/>
    </reaction>
</comment>
<dbReference type="GO" id="GO:0046872">
    <property type="term" value="F:metal ion binding"/>
    <property type="evidence" value="ECO:0007669"/>
    <property type="project" value="UniProtKB-KW"/>
</dbReference>
<feature type="binding site" evidence="12">
    <location>
        <position position="18"/>
    </location>
    <ligand>
        <name>substrate</name>
    </ligand>
</feature>
<organism evidence="13 14">
    <name type="scientific">Sutterella megalosphaeroides</name>
    <dbReference type="NCBI Taxonomy" id="2494234"/>
    <lineage>
        <taxon>Bacteria</taxon>
        <taxon>Pseudomonadati</taxon>
        <taxon>Pseudomonadota</taxon>
        <taxon>Betaproteobacteria</taxon>
        <taxon>Burkholderiales</taxon>
        <taxon>Sutterellaceae</taxon>
        <taxon>Sutterella</taxon>
    </lineage>
</organism>
<evidence type="ECO:0000313" key="14">
    <source>
        <dbReference type="Proteomes" id="UP000271003"/>
    </source>
</evidence>
<keyword evidence="7 12" id="KW-0479">Metal-binding</keyword>
<dbReference type="InterPro" id="IPR050793">
    <property type="entry name" value="CMP-NeuNAc_synthase"/>
</dbReference>
<dbReference type="InterPro" id="IPR010023">
    <property type="entry name" value="KdsC_fam"/>
</dbReference>
<comment type="similarity">
    <text evidence="3">Belongs to the KdsC family.</text>
</comment>
<dbReference type="NCBIfam" id="TIGR01662">
    <property type="entry name" value="HAD-SF-IIIA"/>
    <property type="match status" value="1"/>
</dbReference>
<dbReference type="KEGG" id="sutt:SUTMEG_00880"/>
<dbReference type="RefSeq" id="WP_120175861.1">
    <property type="nucleotide sequence ID" value="NZ_AP018786.1"/>
</dbReference>
<feature type="binding site" evidence="12">
    <location>
        <position position="16"/>
    </location>
    <ligand>
        <name>Mg(2+)</name>
        <dbReference type="ChEBI" id="CHEBI:18420"/>
    </ligand>
</feature>
<accession>A0A2Z6I9C8</accession>
<dbReference type="InterPro" id="IPR023214">
    <property type="entry name" value="HAD_sf"/>
</dbReference>
<dbReference type="FunFam" id="3.40.50.1000:FF:000029">
    <property type="entry name" value="3-deoxy-D-manno-octulosonate 8-phosphate phosphatase KdsC"/>
    <property type="match status" value="1"/>
</dbReference>
<feature type="binding site" evidence="12">
    <location>
        <position position="109"/>
    </location>
    <ligand>
        <name>Mg(2+)</name>
        <dbReference type="ChEBI" id="CHEBI:18420"/>
    </ligand>
</feature>
<evidence type="ECO:0000256" key="2">
    <source>
        <dbReference type="ARBA" id="ARBA00001946"/>
    </source>
</evidence>
<name>A0A2Z6I9C8_9BURK</name>
<dbReference type="NCBIfam" id="TIGR01670">
    <property type="entry name" value="KdsC-phosphatas"/>
    <property type="match status" value="1"/>
</dbReference>
<comment type="cofactor">
    <cofactor evidence="2 12">
        <name>Mg(2+)</name>
        <dbReference type="ChEBI" id="CHEBI:18420"/>
    </cofactor>
</comment>
<protein>
    <recommendedName>
        <fullName evidence="6">3-deoxy-D-manno-octulosonate 8-phosphate phosphatase KdsC</fullName>
        <ecNumber evidence="5">3.1.3.45</ecNumber>
    </recommendedName>
    <alternativeName>
        <fullName evidence="11">KDO 8-P phosphatase</fullName>
    </alternativeName>
</protein>
<dbReference type="Pfam" id="PF00702">
    <property type="entry name" value="Hydrolase"/>
    <property type="match status" value="1"/>
</dbReference>
<sequence>MTLEERARRIRLLVLDVDGVLTDGSINISGNGELFKSFNVRDGLGIKLLQKIGVEVAILTGRTSAIVAERARELGITHVLQGQRYKVPAYEDLVARLGLSDDEVAYMGDDLPDAPLLARAGLAATPADGNPELDVHWRVPAAGGHGAVRALAELIVKSRGGWDALVRDVFYEGR</sequence>
<evidence type="ECO:0000256" key="1">
    <source>
        <dbReference type="ARBA" id="ARBA00000898"/>
    </source>
</evidence>
<evidence type="ECO:0000256" key="7">
    <source>
        <dbReference type="ARBA" id="ARBA00022723"/>
    </source>
</evidence>
<gene>
    <name evidence="13" type="ORF">SUTMEG_00880</name>
</gene>
<dbReference type="SUPFAM" id="SSF56784">
    <property type="entry name" value="HAD-like"/>
    <property type="match status" value="1"/>
</dbReference>
<evidence type="ECO:0000256" key="3">
    <source>
        <dbReference type="ARBA" id="ARBA00005893"/>
    </source>
</evidence>
<keyword evidence="8" id="KW-0378">Hydrolase</keyword>
<dbReference type="SFLD" id="SFLDG01136">
    <property type="entry name" value="C1.6:_Phosphoserine_Phosphatas"/>
    <property type="match status" value="1"/>
</dbReference>
<evidence type="ECO:0000256" key="10">
    <source>
        <dbReference type="ARBA" id="ARBA00022985"/>
    </source>
</evidence>
<proteinExistence type="inferred from homology"/>